<proteinExistence type="predicted"/>
<name>A0A6J6AGF9_9ZZZZ</name>
<dbReference type="PROSITE" id="PS50977">
    <property type="entry name" value="HTH_TETR_2"/>
    <property type="match status" value="1"/>
</dbReference>
<organism evidence="5">
    <name type="scientific">freshwater metagenome</name>
    <dbReference type="NCBI Taxonomy" id="449393"/>
    <lineage>
        <taxon>unclassified sequences</taxon>
        <taxon>metagenomes</taxon>
        <taxon>ecological metagenomes</taxon>
    </lineage>
</organism>
<accession>A0A6J6AGF9</accession>
<dbReference type="PANTHER" id="PTHR30055:SF220">
    <property type="entry name" value="TETR-FAMILY REGULATORY PROTEIN"/>
    <property type="match status" value="1"/>
</dbReference>
<dbReference type="SUPFAM" id="SSF48498">
    <property type="entry name" value="Tetracyclin repressor-like, C-terminal domain"/>
    <property type="match status" value="1"/>
</dbReference>
<sequence length="229" mass="24974">MTNLPGLATNVTTAYIMTEYVSSVNISDTMVDVPEKPYHHGSLDQALVEAGVEAVRDVGISKLSLRDLARNVGVSSSATYRHFPSREYFEMRVSQRCREALAQAMNDASARIVGSNTKRRSVERFEAIGRAYVNFAVSNPTLFEAAFSRNEVGIDRPDDPSPWLSLTDSIDQMIDAGVIPSARREDVSMIAWSNVHGIATIITSSIWPAGVSAGQQIDVVIAGIIRSIK</sequence>
<evidence type="ECO:0000313" key="5">
    <source>
        <dbReference type="EMBL" id="CAB4367760.1"/>
    </source>
</evidence>
<keyword evidence="2" id="KW-0238">DNA-binding</keyword>
<evidence type="ECO:0000256" key="2">
    <source>
        <dbReference type="ARBA" id="ARBA00023125"/>
    </source>
</evidence>
<evidence type="ECO:0000256" key="3">
    <source>
        <dbReference type="ARBA" id="ARBA00023163"/>
    </source>
</evidence>
<dbReference type="InterPro" id="IPR050109">
    <property type="entry name" value="HTH-type_TetR-like_transc_reg"/>
</dbReference>
<evidence type="ECO:0000259" key="4">
    <source>
        <dbReference type="PROSITE" id="PS50977"/>
    </source>
</evidence>
<dbReference type="PANTHER" id="PTHR30055">
    <property type="entry name" value="HTH-TYPE TRANSCRIPTIONAL REGULATOR RUTR"/>
    <property type="match status" value="1"/>
</dbReference>
<dbReference type="InterPro" id="IPR009057">
    <property type="entry name" value="Homeodomain-like_sf"/>
</dbReference>
<dbReference type="Pfam" id="PF00440">
    <property type="entry name" value="TetR_N"/>
    <property type="match status" value="1"/>
</dbReference>
<dbReference type="SUPFAM" id="SSF46689">
    <property type="entry name" value="Homeodomain-like"/>
    <property type="match status" value="1"/>
</dbReference>
<evidence type="ECO:0000256" key="1">
    <source>
        <dbReference type="ARBA" id="ARBA00023015"/>
    </source>
</evidence>
<keyword evidence="3" id="KW-0804">Transcription</keyword>
<protein>
    <submittedName>
        <fullName evidence="5">Unannotated protein</fullName>
    </submittedName>
</protein>
<dbReference type="InterPro" id="IPR025996">
    <property type="entry name" value="MT1864/Rv1816-like_C"/>
</dbReference>
<dbReference type="InterPro" id="IPR001647">
    <property type="entry name" value="HTH_TetR"/>
</dbReference>
<dbReference type="EMBL" id="CAETWZ010000038">
    <property type="protein sequence ID" value="CAB4367760.1"/>
    <property type="molecule type" value="Genomic_DNA"/>
</dbReference>
<dbReference type="InterPro" id="IPR036271">
    <property type="entry name" value="Tet_transcr_reg_TetR-rel_C_sf"/>
</dbReference>
<dbReference type="GO" id="GO:0003700">
    <property type="term" value="F:DNA-binding transcription factor activity"/>
    <property type="evidence" value="ECO:0007669"/>
    <property type="project" value="TreeGrafter"/>
</dbReference>
<dbReference type="GO" id="GO:0000976">
    <property type="term" value="F:transcription cis-regulatory region binding"/>
    <property type="evidence" value="ECO:0007669"/>
    <property type="project" value="TreeGrafter"/>
</dbReference>
<keyword evidence="1" id="KW-0805">Transcription regulation</keyword>
<feature type="domain" description="HTH tetR-type" evidence="4">
    <location>
        <begin position="41"/>
        <end position="101"/>
    </location>
</feature>
<gene>
    <name evidence="5" type="ORF">UFOPK4179_00550</name>
</gene>
<dbReference type="Pfam" id="PF13305">
    <property type="entry name" value="TetR_C_33"/>
    <property type="match status" value="1"/>
</dbReference>
<dbReference type="AlphaFoldDB" id="A0A6J6AGF9"/>
<reference evidence="5" key="1">
    <citation type="submission" date="2020-05" db="EMBL/GenBank/DDBJ databases">
        <authorList>
            <person name="Chiriac C."/>
            <person name="Salcher M."/>
            <person name="Ghai R."/>
            <person name="Kavagutti S V."/>
        </authorList>
    </citation>
    <scope>NUCLEOTIDE SEQUENCE</scope>
</reference>
<dbReference type="Gene3D" id="1.10.357.10">
    <property type="entry name" value="Tetracycline Repressor, domain 2"/>
    <property type="match status" value="1"/>
</dbReference>